<proteinExistence type="predicted"/>
<keyword evidence="2" id="KW-1185">Reference proteome</keyword>
<dbReference type="EMBL" id="JBIBDZ010000001">
    <property type="protein sequence ID" value="MFF5917803.1"/>
    <property type="molecule type" value="Genomic_DNA"/>
</dbReference>
<gene>
    <name evidence="1" type="ORF">ACFY8C_05605</name>
</gene>
<organism evidence="1 2">
    <name type="scientific">Streptomyces flavochromogenes</name>
    <dbReference type="NCBI Taxonomy" id="68199"/>
    <lineage>
        <taxon>Bacteria</taxon>
        <taxon>Bacillati</taxon>
        <taxon>Actinomycetota</taxon>
        <taxon>Actinomycetes</taxon>
        <taxon>Kitasatosporales</taxon>
        <taxon>Streptomycetaceae</taxon>
        <taxon>Streptomyces</taxon>
    </lineage>
</organism>
<sequence>MHADIHLQLHQLHAAELHRAAAATAPRVPGPALRVQLGWRLVEWGLRLATPAHGRPVTLAA</sequence>
<name>A0ABW6XJZ8_9ACTN</name>
<protein>
    <submittedName>
        <fullName evidence="1">Uncharacterized protein</fullName>
    </submittedName>
</protein>
<evidence type="ECO:0000313" key="1">
    <source>
        <dbReference type="EMBL" id="MFF5917803.1"/>
    </source>
</evidence>
<comment type="caution">
    <text evidence="1">The sequence shown here is derived from an EMBL/GenBank/DDBJ whole genome shotgun (WGS) entry which is preliminary data.</text>
</comment>
<evidence type="ECO:0000313" key="2">
    <source>
        <dbReference type="Proteomes" id="UP001602370"/>
    </source>
</evidence>
<accession>A0ABW6XJZ8</accession>
<dbReference type="Proteomes" id="UP001602370">
    <property type="component" value="Unassembled WGS sequence"/>
</dbReference>
<dbReference type="RefSeq" id="WP_030324959.1">
    <property type="nucleotide sequence ID" value="NZ_JBIBDZ010000001.1"/>
</dbReference>
<reference evidence="1 2" key="1">
    <citation type="submission" date="2024-10" db="EMBL/GenBank/DDBJ databases">
        <title>The Natural Products Discovery Center: Release of the First 8490 Sequenced Strains for Exploring Actinobacteria Biosynthetic Diversity.</title>
        <authorList>
            <person name="Kalkreuter E."/>
            <person name="Kautsar S.A."/>
            <person name="Yang D."/>
            <person name="Bader C.D."/>
            <person name="Teijaro C.N."/>
            <person name="Fluegel L."/>
            <person name="Davis C.M."/>
            <person name="Simpson J.R."/>
            <person name="Lauterbach L."/>
            <person name="Steele A.D."/>
            <person name="Gui C."/>
            <person name="Meng S."/>
            <person name="Li G."/>
            <person name="Viehrig K."/>
            <person name="Ye F."/>
            <person name="Su P."/>
            <person name="Kiefer A.F."/>
            <person name="Nichols A."/>
            <person name="Cepeda A.J."/>
            <person name="Yan W."/>
            <person name="Fan B."/>
            <person name="Jiang Y."/>
            <person name="Adhikari A."/>
            <person name="Zheng C.-J."/>
            <person name="Schuster L."/>
            <person name="Cowan T.M."/>
            <person name="Smanski M.J."/>
            <person name="Chevrette M.G."/>
            <person name="De Carvalho L.P.S."/>
            <person name="Shen B."/>
        </authorList>
    </citation>
    <scope>NUCLEOTIDE SEQUENCE [LARGE SCALE GENOMIC DNA]</scope>
    <source>
        <strain evidence="1 2">NPDC012605</strain>
    </source>
</reference>